<keyword evidence="4 9" id="KW-1134">Transmembrane beta strand</keyword>
<evidence type="ECO:0000256" key="3">
    <source>
        <dbReference type="ARBA" id="ARBA00022448"/>
    </source>
</evidence>
<dbReference type="Proteomes" id="UP000672097">
    <property type="component" value="Unassembled WGS sequence"/>
</dbReference>
<organism evidence="11 12">
    <name type="scientific">Ideonella paludis</name>
    <dbReference type="NCBI Taxonomy" id="1233411"/>
    <lineage>
        <taxon>Bacteria</taxon>
        <taxon>Pseudomonadati</taxon>
        <taxon>Pseudomonadota</taxon>
        <taxon>Betaproteobacteria</taxon>
        <taxon>Burkholderiales</taxon>
        <taxon>Sphaerotilaceae</taxon>
        <taxon>Ideonella</taxon>
    </lineage>
</organism>
<dbReference type="InterPro" id="IPR036942">
    <property type="entry name" value="Beta-barrel_TonB_sf"/>
</dbReference>
<dbReference type="InterPro" id="IPR037066">
    <property type="entry name" value="Plug_dom_sf"/>
</dbReference>
<evidence type="ECO:0000313" key="12">
    <source>
        <dbReference type="Proteomes" id="UP000672097"/>
    </source>
</evidence>
<dbReference type="Pfam" id="PF07715">
    <property type="entry name" value="Plug"/>
    <property type="match status" value="1"/>
</dbReference>
<evidence type="ECO:0000313" key="11">
    <source>
        <dbReference type="EMBL" id="MBQ0936612.1"/>
    </source>
</evidence>
<proteinExistence type="inferred from homology"/>
<dbReference type="Gene3D" id="2.170.130.10">
    <property type="entry name" value="TonB-dependent receptor, plug domain"/>
    <property type="match status" value="1"/>
</dbReference>
<dbReference type="Gene3D" id="2.40.170.20">
    <property type="entry name" value="TonB-dependent receptor, beta-barrel domain"/>
    <property type="match status" value="1"/>
</dbReference>
<comment type="similarity">
    <text evidence="2 9">Belongs to the TonB-dependent receptor family.</text>
</comment>
<evidence type="ECO:0000256" key="1">
    <source>
        <dbReference type="ARBA" id="ARBA00004571"/>
    </source>
</evidence>
<comment type="subcellular location">
    <subcellularLocation>
        <location evidence="1 9">Cell outer membrane</location>
        <topology evidence="1 9">Multi-pass membrane protein</topology>
    </subcellularLocation>
</comment>
<accession>A0ABS5DZN2</accession>
<evidence type="ECO:0000256" key="5">
    <source>
        <dbReference type="ARBA" id="ARBA00022692"/>
    </source>
</evidence>
<dbReference type="SUPFAM" id="SSF56935">
    <property type="entry name" value="Porins"/>
    <property type="match status" value="1"/>
</dbReference>
<evidence type="ECO:0000256" key="8">
    <source>
        <dbReference type="ARBA" id="ARBA00023237"/>
    </source>
</evidence>
<evidence type="ECO:0000256" key="7">
    <source>
        <dbReference type="ARBA" id="ARBA00023170"/>
    </source>
</evidence>
<keyword evidence="3 9" id="KW-0813">Transport</keyword>
<dbReference type="EMBL" id="JAGQDG010000005">
    <property type="protein sequence ID" value="MBQ0936612.1"/>
    <property type="molecule type" value="Genomic_DNA"/>
</dbReference>
<evidence type="ECO:0000256" key="4">
    <source>
        <dbReference type="ARBA" id="ARBA00022452"/>
    </source>
</evidence>
<sequence>MAAVLACQGALAQSTPPTERVEVIAPPLVEAQRVDAFGSLSTEVGTTQVRDLQALDLSAALRRTPGVNVSRFNPVGSFGGDEGGAVYVRGLGASRPGSEVKTFVDGLPFYMGVWNHALLDLLPVHGMERIRVLKGPQPQALGNTFAAIDMLPLQAKEAGVRGNLRLMGGSFGTLVEQADFSGRWGDVDLSVAQSHAESDGHRDAAQGRLDNSLLRAAWRLSPEWSVGALLLSADNKVSDPGEEGLPASRTGQFSTRGTLSSLSLSHQHGTWRGRLQVYDNHGAGTWDNPQAAVTRSTFALRGWRWQETAQPWAGAELQAGWDVDQIDGSVAFNGFTAFEGVSMRLSSPHLALAQRWALSTDWQIQPSVGLRLYDHSVYGRSTAPHVGVVLEQGSTWAWRLNASRGLNHPGLDAPLLNSLVPPLAASPNGWRELNPERMNHLEAGMQWRPQAGHSLDVTLFKDAVADRYVFAFPPAVALPSWTNLGRYEMRGAELSWQGRWSPQWSSHVNVTLLDPSRTDLPYAPERSLGLGLTWQAGPWRVSADGQAQSAMNTLSQARADGSSNAGRVGGFAVFSGRAAYAVPALGPRGEVFLGLENLGDKRYAYRPNYPMAGRSVQVGLNLSL</sequence>
<gene>
    <name evidence="11" type="ORF">KAK11_14840</name>
</gene>
<protein>
    <submittedName>
        <fullName evidence="11">TonB-dependent receptor</fullName>
    </submittedName>
</protein>
<reference evidence="11 12" key="1">
    <citation type="submission" date="2021-04" db="EMBL/GenBank/DDBJ databases">
        <title>The genome sequence of type strain Ideonella paludis KCTC 32238.</title>
        <authorList>
            <person name="Liu Y."/>
        </authorList>
    </citation>
    <scope>NUCLEOTIDE SEQUENCE [LARGE SCALE GENOMIC DNA]</scope>
    <source>
        <strain evidence="11 12">KCTC 32238</strain>
    </source>
</reference>
<keyword evidence="12" id="KW-1185">Reference proteome</keyword>
<keyword evidence="8 9" id="KW-0998">Cell outer membrane</keyword>
<keyword evidence="7 11" id="KW-0675">Receptor</keyword>
<evidence type="ECO:0000259" key="10">
    <source>
        <dbReference type="Pfam" id="PF07715"/>
    </source>
</evidence>
<evidence type="ECO:0000256" key="9">
    <source>
        <dbReference type="PROSITE-ProRule" id="PRU01360"/>
    </source>
</evidence>
<dbReference type="PANTHER" id="PTHR30069:SF28">
    <property type="entry name" value="TONB-DEPENDENT RECEPTOR YNCD-RELATED"/>
    <property type="match status" value="1"/>
</dbReference>
<evidence type="ECO:0000256" key="6">
    <source>
        <dbReference type="ARBA" id="ARBA00023136"/>
    </source>
</evidence>
<evidence type="ECO:0000256" key="2">
    <source>
        <dbReference type="ARBA" id="ARBA00009810"/>
    </source>
</evidence>
<dbReference type="InterPro" id="IPR012910">
    <property type="entry name" value="Plug_dom"/>
</dbReference>
<dbReference type="PROSITE" id="PS52016">
    <property type="entry name" value="TONB_DEPENDENT_REC_3"/>
    <property type="match status" value="1"/>
</dbReference>
<comment type="caution">
    <text evidence="11">The sequence shown here is derived from an EMBL/GenBank/DDBJ whole genome shotgun (WGS) entry which is preliminary data.</text>
</comment>
<dbReference type="InterPro" id="IPR039426">
    <property type="entry name" value="TonB-dep_rcpt-like"/>
</dbReference>
<dbReference type="PANTHER" id="PTHR30069">
    <property type="entry name" value="TONB-DEPENDENT OUTER MEMBRANE RECEPTOR"/>
    <property type="match status" value="1"/>
</dbReference>
<name>A0ABS5DZN2_9BURK</name>
<feature type="domain" description="TonB-dependent receptor plug" evidence="10">
    <location>
        <begin position="43"/>
        <end position="141"/>
    </location>
</feature>
<keyword evidence="5 9" id="KW-0812">Transmembrane</keyword>
<keyword evidence="6 9" id="KW-0472">Membrane</keyword>